<sequence>MDLKLKGKTLFIAAASRGLGFATAMAAAKEGAKVVIGSRDEDAIQAAAKKITKESGVTCIGLPLEMREYASIRRWIGEGTKAAGAVNGLLVNAGGPPPGGFSDFSDEDWQDAFELTLLSSIRLIREAVEHFASGGGGILTVTSSSIKEPIANLILSNVMRSGVASLVKSLSRELAPRKIRVNNIIPGYFDTDRLRKLDENAAEIEDIPVDAMRQKRQTQIPAGRYGEPEEFGAAAAFLLSPAASYVTGHSFTIDGGAMHTVW</sequence>
<dbReference type="Proteomes" id="UP000002318">
    <property type="component" value="Chromosome"/>
</dbReference>
<evidence type="ECO:0000256" key="1">
    <source>
        <dbReference type="ARBA" id="ARBA00006484"/>
    </source>
</evidence>
<dbReference type="Gene3D" id="3.40.50.720">
    <property type="entry name" value="NAD(P)-binding Rossmann-like Domain"/>
    <property type="match status" value="1"/>
</dbReference>
<evidence type="ECO:0000313" key="2">
    <source>
        <dbReference type="EMBL" id="ADK83033.1"/>
    </source>
</evidence>
<dbReference type="KEGG" id="ssm:Spirs_3948"/>
<dbReference type="Pfam" id="PF13561">
    <property type="entry name" value="adh_short_C2"/>
    <property type="match status" value="1"/>
</dbReference>
<accession>E1R964</accession>
<organism evidence="2 3">
    <name type="scientific">Sediminispirochaeta smaragdinae (strain DSM 11293 / JCM 15392 / SEBR 4228)</name>
    <name type="common">Spirochaeta smaragdinae</name>
    <dbReference type="NCBI Taxonomy" id="573413"/>
    <lineage>
        <taxon>Bacteria</taxon>
        <taxon>Pseudomonadati</taxon>
        <taxon>Spirochaetota</taxon>
        <taxon>Spirochaetia</taxon>
        <taxon>Spirochaetales</taxon>
        <taxon>Spirochaetaceae</taxon>
        <taxon>Sediminispirochaeta</taxon>
    </lineage>
</organism>
<proteinExistence type="inferred from homology"/>
<dbReference type="RefSeq" id="WP_013256492.1">
    <property type="nucleotide sequence ID" value="NC_014364.1"/>
</dbReference>
<evidence type="ECO:0000313" key="3">
    <source>
        <dbReference type="Proteomes" id="UP000002318"/>
    </source>
</evidence>
<dbReference type="CDD" id="cd05344">
    <property type="entry name" value="BKR_like_SDR_like"/>
    <property type="match status" value="1"/>
</dbReference>
<dbReference type="EMBL" id="CP002116">
    <property type="protein sequence ID" value="ADK83033.1"/>
    <property type="molecule type" value="Genomic_DNA"/>
</dbReference>
<dbReference type="InterPro" id="IPR002347">
    <property type="entry name" value="SDR_fam"/>
</dbReference>
<dbReference type="AlphaFoldDB" id="E1R964"/>
<dbReference type="eggNOG" id="COG1028">
    <property type="taxonomic scope" value="Bacteria"/>
</dbReference>
<reference evidence="2 3" key="1">
    <citation type="journal article" date="2010" name="Stand. Genomic Sci.">
        <title>Complete genome sequence of Spirochaeta smaragdinae type strain (SEBR 4228).</title>
        <authorList>
            <person name="Mavromatis K."/>
            <person name="Yasawong M."/>
            <person name="Chertkov O."/>
            <person name="Lapidus A."/>
            <person name="Lucas S."/>
            <person name="Nolan M."/>
            <person name="Del Rio T.G."/>
            <person name="Tice H."/>
            <person name="Cheng J.F."/>
            <person name="Pitluck S."/>
            <person name="Liolios K."/>
            <person name="Ivanova N."/>
            <person name="Tapia R."/>
            <person name="Han C."/>
            <person name="Bruce D."/>
            <person name="Goodwin L."/>
            <person name="Pati A."/>
            <person name="Chen A."/>
            <person name="Palaniappan K."/>
            <person name="Land M."/>
            <person name="Hauser L."/>
            <person name="Chang Y.J."/>
            <person name="Jeffries C.D."/>
            <person name="Detter J.C."/>
            <person name="Rohde M."/>
            <person name="Brambilla E."/>
            <person name="Spring S."/>
            <person name="Goker M."/>
            <person name="Sikorski J."/>
            <person name="Woyke T."/>
            <person name="Bristow J."/>
            <person name="Eisen J.A."/>
            <person name="Markowitz V."/>
            <person name="Hugenholtz P."/>
            <person name="Klenk H.P."/>
            <person name="Kyrpides N.C."/>
        </authorList>
    </citation>
    <scope>NUCLEOTIDE SEQUENCE [LARGE SCALE GENOMIC DNA]</scope>
    <source>
        <strain evidence="3">DSM 11293 / JCM 15392 / SEBR 4228</strain>
    </source>
</reference>
<dbReference type="STRING" id="573413.Spirs_3948"/>
<dbReference type="PANTHER" id="PTHR42879:SF6">
    <property type="entry name" value="NADPH-DEPENDENT REDUCTASE BACG"/>
    <property type="match status" value="1"/>
</dbReference>
<dbReference type="PANTHER" id="PTHR42879">
    <property type="entry name" value="3-OXOACYL-(ACYL-CARRIER-PROTEIN) REDUCTASE"/>
    <property type="match status" value="1"/>
</dbReference>
<protein>
    <submittedName>
        <fullName evidence="2">Short-chain dehydrogenase/reductase SDR</fullName>
    </submittedName>
</protein>
<dbReference type="PRINTS" id="PR00081">
    <property type="entry name" value="GDHRDH"/>
</dbReference>
<dbReference type="InterPro" id="IPR050259">
    <property type="entry name" value="SDR"/>
</dbReference>
<name>E1R964_SEDSS</name>
<dbReference type="HOGENOM" id="CLU_010194_1_2_12"/>
<dbReference type="SUPFAM" id="SSF51735">
    <property type="entry name" value="NAD(P)-binding Rossmann-fold domains"/>
    <property type="match status" value="1"/>
</dbReference>
<comment type="similarity">
    <text evidence="1">Belongs to the short-chain dehydrogenases/reductases (SDR) family.</text>
</comment>
<dbReference type="OrthoDB" id="358177at2"/>
<dbReference type="InterPro" id="IPR036291">
    <property type="entry name" value="NAD(P)-bd_dom_sf"/>
</dbReference>
<gene>
    <name evidence="2" type="ordered locus">Spirs_3948</name>
</gene>
<keyword evidence="3" id="KW-1185">Reference proteome</keyword>